<feature type="transmembrane region" description="Helical" evidence="1">
    <location>
        <begin position="48"/>
        <end position="69"/>
    </location>
</feature>
<organism evidence="2 3">
    <name type="scientific">candidate division WWE3 bacterium CG_4_10_14_0_2_um_filter_41_14</name>
    <dbReference type="NCBI Taxonomy" id="1975072"/>
    <lineage>
        <taxon>Bacteria</taxon>
        <taxon>Katanobacteria</taxon>
    </lineage>
</organism>
<dbReference type="Proteomes" id="UP000228920">
    <property type="component" value="Unassembled WGS sequence"/>
</dbReference>
<feature type="transmembrane region" description="Helical" evidence="1">
    <location>
        <begin position="9"/>
        <end position="28"/>
    </location>
</feature>
<name>A0A2M7TIJ1_UNCKA</name>
<evidence type="ECO:0000313" key="3">
    <source>
        <dbReference type="Proteomes" id="UP000228920"/>
    </source>
</evidence>
<proteinExistence type="predicted"/>
<comment type="caution">
    <text evidence="2">The sequence shown here is derived from an EMBL/GenBank/DDBJ whole genome shotgun (WGS) entry which is preliminary data.</text>
</comment>
<keyword evidence="1" id="KW-0812">Transmembrane</keyword>
<evidence type="ECO:0000256" key="1">
    <source>
        <dbReference type="SAM" id="Phobius"/>
    </source>
</evidence>
<sequence length="353" mass="39520">MEQLKNRNLIMVLTLLSFGSVLTSIIFWHNMGILFADPLVNVTNTTIIFTNGTYMLAAYGLLMSFIIITSLVIPTTWLRLAIFALLSLPLLTTNYPGIVIAIMFITLIGALSYFDFRIQKEIAIHTKLPVRHVFGRAIHLISFLIAVMLSVFLFFSVNASISETTITLPDEFFSQALTLSAPLIDTQIENYLDTLEQTTITQLEKQLPFLSEIPYEDKALLLKGTVTPLLNEKLKTQGLSNQQIQDLADRISSAVENESAASPQETISSIKNDLETNIVGALSQQLNKLLDQYKDFVPYIVAISSYTLFNFLGLLINALAIGLAQLLVKILLKTKLVDTHKFMIEAHRYVIKE</sequence>
<gene>
    <name evidence="2" type="ORF">COY32_03875</name>
</gene>
<feature type="transmembrane region" description="Helical" evidence="1">
    <location>
        <begin position="137"/>
        <end position="157"/>
    </location>
</feature>
<protein>
    <submittedName>
        <fullName evidence="2">Uncharacterized protein</fullName>
    </submittedName>
</protein>
<evidence type="ECO:0000313" key="2">
    <source>
        <dbReference type="EMBL" id="PIZ46190.1"/>
    </source>
</evidence>
<feature type="transmembrane region" description="Helical" evidence="1">
    <location>
        <begin position="308"/>
        <end position="332"/>
    </location>
</feature>
<dbReference type="AlphaFoldDB" id="A0A2M7TIJ1"/>
<dbReference type="EMBL" id="PFNL01000110">
    <property type="protein sequence ID" value="PIZ46190.1"/>
    <property type="molecule type" value="Genomic_DNA"/>
</dbReference>
<keyword evidence="1" id="KW-1133">Transmembrane helix</keyword>
<reference evidence="3" key="1">
    <citation type="submission" date="2017-09" db="EMBL/GenBank/DDBJ databases">
        <title>Depth-based differentiation of microbial function through sediment-hosted aquifers and enrichment of novel symbionts in the deep terrestrial subsurface.</title>
        <authorList>
            <person name="Probst A.J."/>
            <person name="Ladd B."/>
            <person name="Jarett J.K."/>
            <person name="Geller-Mcgrath D.E."/>
            <person name="Sieber C.M.K."/>
            <person name="Emerson J.B."/>
            <person name="Anantharaman K."/>
            <person name="Thomas B.C."/>
            <person name="Malmstrom R."/>
            <person name="Stieglmeier M."/>
            <person name="Klingl A."/>
            <person name="Woyke T."/>
            <person name="Ryan C.M."/>
            <person name="Banfield J.F."/>
        </authorList>
    </citation>
    <scope>NUCLEOTIDE SEQUENCE [LARGE SCALE GENOMIC DNA]</scope>
</reference>
<feature type="transmembrane region" description="Helical" evidence="1">
    <location>
        <begin position="76"/>
        <end position="92"/>
    </location>
</feature>
<accession>A0A2M7TIJ1</accession>
<keyword evidence="1" id="KW-0472">Membrane</keyword>